<keyword evidence="2" id="KW-1185">Reference proteome</keyword>
<sequence length="31" mass="3789">MFPKGVNWEGKVKRLRARRRSEKLDFDDQIL</sequence>
<name>A0A0U2MAN4_9CREN</name>
<dbReference type="KEGG" id="iis:EYM_02215"/>
<protein>
    <submittedName>
        <fullName evidence="1">Uncharacterized protein</fullName>
    </submittedName>
</protein>
<accession>A0A0U2MAN4</accession>
<reference evidence="1 2" key="1">
    <citation type="submission" date="2013-11" db="EMBL/GenBank/DDBJ databases">
        <title>Comparative genomics of Ignicoccus.</title>
        <authorList>
            <person name="Podar M."/>
        </authorList>
    </citation>
    <scope>NUCLEOTIDE SEQUENCE [LARGE SCALE GENOMIC DNA]</scope>
    <source>
        <strain evidence="1 2">DSM 13165</strain>
    </source>
</reference>
<dbReference type="AlphaFoldDB" id="A0A0U2MAN4"/>
<dbReference type="STRING" id="940295.EYM_02215"/>
<gene>
    <name evidence="1" type="ORF">EYM_02215</name>
</gene>
<evidence type="ECO:0000313" key="1">
    <source>
        <dbReference type="EMBL" id="ALU12301.1"/>
    </source>
</evidence>
<proteinExistence type="predicted"/>
<dbReference type="EMBL" id="CP006867">
    <property type="protein sequence ID" value="ALU12301.1"/>
    <property type="molecule type" value="Genomic_DNA"/>
</dbReference>
<dbReference type="Proteomes" id="UP000060778">
    <property type="component" value="Chromosome"/>
</dbReference>
<evidence type="ECO:0000313" key="2">
    <source>
        <dbReference type="Proteomes" id="UP000060778"/>
    </source>
</evidence>
<organism evidence="1 2">
    <name type="scientific">Ignicoccus islandicus DSM 13165</name>
    <dbReference type="NCBI Taxonomy" id="940295"/>
    <lineage>
        <taxon>Archaea</taxon>
        <taxon>Thermoproteota</taxon>
        <taxon>Thermoprotei</taxon>
        <taxon>Desulfurococcales</taxon>
        <taxon>Desulfurococcaceae</taxon>
        <taxon>Ignicoccus</taxon>
    </lineage>
</organism>